<dbReference type="Proteomes" id="UP000316476">
    <property type="component" value="Unassembled WGS sequence"/>
</dbReference>
<protein>
    <submittedName>
        <fullName evidence="3">Uncharacterized protein</fullName>
    </submittedName>
</protein>
<evidence type="ECO:0000256" key="1">
    <source>
        <dbReference type="SAM" id="MobiDB-lite"/>
    </source>
</evidence>
<accession>A0A5C5YAS3</accession>
<feature type="region of interest" description="Disordered" evidence="1">
    <location>
        <begin position="122"/>
        <end position="143"/>
    </location>
</feature>
<evidence type="ECO:0000313" key="5">
    <source>
        <dbReference type="Proteomes" id="UP000317238"/>
    </source>
</evidence>
<accession>A0A5C6FX59</accession>
<proteinExistence type="predicted"/>
<comment type="caution">
    <text evidence="3">The sequence shown here is derived from an EMBL/GenBank/DDBJ whole genome shotgun (WGS) entry which is preliminary data.</text>
</comment>
<keyword evidence="5" id="KW-1185">Reference proteome</keyword>
<evidence type="ECO:0000313" key="3">
    <source>
        <dbReference type="EMBL" id="TWU65613.1"/>
    </source>
</evidence>
<dbReference type="RefSeq" id="WP_197136165.1">
    <property type="nucleotide sequence ID" value="NZ_SJPL01000001.1"/>
</dbReference>
<dbReference type="AlphaFoldDB" id="A0A5C6FX59"/>
<dbReference type="EMBL" id="SJPL01000001">
    <property type="protein sequence ID" value="TWT70402.1"/>
    <property type="molecule type" value="Genomic_DNA"/>
</dbReference>
<evidence type="ECO:0000313" key="2">
    <source>
        <dbReference type="EMBL" id="TWT70402.1"/>
    </source>
</evidence>
<dbReference type="EMBL" id="SJPZ01000001">
    <property type="protein sequence ID" value="TWU65613.1"/>
    <property type="molecule type" value="Genomic_DNA"/>
</dbReference>
<name>A0A5C6FX59_9PLAN</name>
<organism evidence="3 4">
    <name type="scientific">Crateriforma conspicua</name>
    <dbReference type="NCBI Taxonomy" id="2527996"/>
    <lineage>
        <taxon>Bacteria</taxon>
        <taxon>Pseudomonadati</taxon>
        <taxon>Planctomycetota</taxon>
        <taxon>Planctomycetia</taxon>
        <taxon>Planctomycetales</taxon>
        <taxon>Planctomycetaceae</taxon>
        <taxon>Crateriforma</taxon>
    </lineage>
</organism>
<gene>
    <name evidence="2" type="ORF">Pan14r_27080</name>
    <name evidence="3" type="ORF">V7x_11610</name>
</gene>
<evidence type="ECO:0000313" key="4">
    <source>
        <dbReference type="Proteomes" id="UP000316476"/>
    </source>
</evidence>
<dbReference type="Proteomes" id="UP000317238">
    <property type="component" value="Unassembled WGS sequence"/>
</dbReference>
<reference evidence="4 5" key="1">
    <citation type="submission" date="2019-02" db="EMBL/GenBank/DDBJ databases">
        <title>Deep-cultivation of Planctomycetes and their phenomic and genomic characterization uncovers novel biology.</title>
        <authorList>
            <person name="Wiegand S."/>
            <person name="Jogler M."/>
            <person name="Boedeker C."/>
            <person name="Pinto D."/>
            <person name="Vollmers J."/>
            <person name="Rivas-Marin E."/>
            <person name="Kohn T."/>
            <person name="Peeters S.H."/>
            <person name="Heuer A."/>
            <person name="Rast P."/>
            <person name="Oberbeckmann S."/>
            <person name="Bunk B."/>
            <person name="Jeske O."/>
            <person name="Meyerdierks A."/>
            <person name="Storesund J.E."/>
            <person name="Kallscheuer N."/>
            <person name="Luecker S."/>
            <person name="Lage O.M."/>
            <person name="Pohl T."/>
            <person name="Merkel B.J."/>
            <person name="Hornburger P."/>
            <person name="Mueller R.-W."/>
            <person name="Bruemmer F."/>
            <person name="Labrenz M."/>
            <person name="Spormann A.M."/>
            <person name="Op Den Camp H."/>
            <person name="Overmann J."/>
            <person name="Amann R."/>
            <person name="Jetten M.S.M."/>
            <person name="Mascher T."/>
            <person name="Medema M.H."/>
            <person name="Devos D.P."/>
            <person name="Kaster A.-K."/>
            <person name="Ovreas L."/>
            <person name="Rohde M."/>
            <person name="Galperin M.Y."/>
            <person name="Jogler C."/>
        </authorList>
    </citation>
    <scope>NUCLEOTIDE SEQUENCE [LARGE SCALE GENOMIC DNA]</scope>
    <source>
        <strain evidence="2 5">Pan14r</strain>
        <strain evidence="3 4">V7</strain>
    </source>
</reference>
<sequence length="143" mass="16261">MMRRAIGYLWASPNTLAAVAIGLLLCGRFRWVQGVIEIDGPWVRQTLNRLPIQPRAMTVGHVVFGTDLAALTVTRAHERVHVRQYERWGPAFIPVYLGWSLWLQLRGRDGYRENPFEVEAYAVDTPGPSMPDAADAESDRRWS</sequence>